<sequence length="125" mass="13828">MADNPERLGEMASAISHALNHLAQVLTFLPLPIQLPHLTVGSTVDEFMDGMERTRTLIESEPADHAALGELDQAVLYILTAFDVLSIARLDEMRNWRYDAAIYACDMAIVHITLAHLVLTGEEEA</sequence>
<dbReference type="EMBL" id="POUA01000086">
    <property type="protein sequence ID" value="PZG47462.1"/>
    <property type="molecule type" value="Genomic_DNA"/>
</dbReference>
<proteinExistence type="predicted"/>
<reference evidence="1 2" key="1">
    <citation type="submission" date="2018-01" db="EMBL/GenBank/DDBJ databases">
        <title>Draft genome sequence of Sphaerisporangium sp. 7K107.</title>
        <authorList>
            <person name="Sahin N."/>
            <person name="Saygin H."/>
            <person name="Ay H."/>
        </authorList>
    </citation>
    <scope>NUCLEOTIDE SEQUENCE [LARGE SCALE GENOMIC DNA]</scope>
    <source>
        <strain evidence="1 2">7K107</strain>
    </source>
</reference>
<comment type="caution">
    <text evidence="1">The sequence shown here is derived from an EMBL/GenBank/DDBJ whole genome shotgun (WGS) entry which is preliminary data.</text>
</comment>
<gene>
    <name evidence="1" type="ORF">C1I98_13405</name>
</gene>
<accession>A0A2W2GHX7</accession>
<organism evidence="1 2">
    <name type="scientific">Spongiactinospora gelatinilytica</name>
    <dbReference type="NCBI Taxonomy" id="2666298"/>
    <lineage>
        <taxon>Bacteria</taxon>
        <taxon>Bacillati</taxon>
        <taxon>Actinomycetota</taxon>
        <taxon>Actinomycetes</taxon>
        <taxon>Streptosporangiales</taxon>
        <taxon>Streptosporangiaceae</taxon>
        <taxon>Spongiactinospora</taxon>
    </lineage>
</organism>
<evidence type="ECO:0000313" key="2">
    <source>
        <dbReference type="Proteomes" id="UP000248544"/>
    </source>
</evidence>
<keyword evidence="2" id="KW-1185">Reference proteome</keyword>
<protein>
    <submittedName>
        <fullName evidence="1">Uncharacterized protein</fullName>
    </submittedName>
</protein>
<dbReference type="RefSeq" id="WP_111167498.1">
    <property type="nucleotide sequence ID" value="NZ_POUA01000086.1"/>
</dbReference>
<dbReference type="AlphaFoldDB" id="A0A2W2GHX7"/>
<name>A0A2W2GHX7_9ACTN</name>
<evidence type="ECO:0000313" key="1">
    <source>
        <dbReference type="EMBL" id="PZG47462.1"/>
    </source>
</evidence>
<dbReference type="Proteomes" id="UP000248544">
    <property type="component" value="Unassembled WGS sequence"/>
</dbReference>